<comment type="caution">
    <text evidence="2">The sequence shown here is derived from an EMBL/GenBank/DDBJ whole genome shotgun (WGS) entry which is preliminary data.</text>
</comment>
<evidence type="ECO:0000313" key="2">
    <source>
        <dbReference type="EMBL" id="GAG69875.1"/>
    </source>
</evidence>
<sequence length="42" mass="4687">MGKEERGKMDGTGSHKDSFQRSQSDEGKRKEAGEECPEENSN</sequence>
<reference evidence="2" key="1">
    <citation type="journal article" date="2014" name="Front. Microbiol.">
        <title>High frequency of phylogenetically diverse reductive dehalogenase-homologous genes in deep subseafloor sedimentary metagenomes.</title>
        <authorList>
            <person name="Kawai M."/>
            <person name="Futagami T."/>
            <person name="Toyoda A."/>
            <person name="Takaki Y."/>
            <person name="Nishi S."/>
            <person name="Hori S."/>
            <person name="Arai W."/>
            <person name="Tsubouchi T."/>
            <person name="Morono Y."/>
            <person name="Uchiyama I."/>
            <person name="Ito T."/>
            <person name="Fujiyama A."/>
            <person name="Inagaki F."/>
            <person name="Takami H."/>
        </authorList>
    </citation>
    <scope>NUCLEOTIDE SEQUENCE</scope>
    <source>
        <strain evidence="2">Expedition CK06-06</strain>
    </source>
</reference>
<evidence type="ECO:0000256" key="1">
    <source>
        <dbReference type="SAM" id="MobiDB-lite"/>
    </source>
</evidence>
<dbReference type="EMBL" id="BART01001491">
    <property type="protein sequence ID" value="GAG69875.1"/>
    <property type="molecule type" value="Genomic_DNA"/>
</dbReference>
<name>X0ZJP9_9ZZZZ</name>
<proteinExistence type="predicted"/>
<feature type="region of interest" description="Disordered" evidence="1">
    <location>
        <begin position="1"/>
        <end position="42"/>
    </location>
</feature>
<feature type="compositionally biased region" description="Basic and acidic residues" evidence="1">
    <location>
        <begin position="1"/>
        <end position="33"/>
    </location>
</feature>
<gene>
    <name evidence="2" type="ORF">S01H4_05224</name>
</gene>
<accession>X0ZJP9</accession>
<organism evidence="2">
    <name type="scientific">marine sediment metagenome</name>
    <dbReference type="NCBI Taxonomy" id="412755"/>
    <lineage>
        <taxon>unclassified sequences</taxon>
        <taxon>metagenomes</taxon>
        <taxon>ecological metagenomes</taxon>
    </lineage>
</organism>
<protein>
    <submittedName>
        <fullName evidence="2">Uncharacterized protein</fullName>
    </submittedName>
</protein>
<dbReference type="AlphaFoldDB" id="X0ZJP9"/>